<evidence type="ECO:0000259" key="2">
    <source>
        <dbReference type="Pfam" id="PF00135"/>
    </source>
</evidence>
<dbReference type="SUPFAM" id="SSF53474">
    <property type="entry name" value="alpha/beta-Hydrolases"/>
    <property type="match status" value="1"/>
</dbReference>
<protein>
    <recommendedName>
        <fullName evidence="2">Carboxylesterase type B domain-containing protein</fullName>
    </recommendedName>
</protein>
<organism evidence="3">
    <name type="scientific">Photinus pyralis</name>
    <name type="common">Common eastern firefly</name>
    <name type="synonym">Lampyris pyralis</name>
    <dbReference type="NCBI Taxonomy" id="7054"/>
    <lineage>
        <taxon>Eukaryota</taxon>
        <taxon>Metazoa</taxon>
        <taxon>Ecdysozoa</taxon>
        <taxon>Arthropoda</taxon>
        <taxon>Hexapoda</taxon>
        <taxon>Insecta</taxon>
        <taxon>Pterygota</taxon>
        <taxon>Neoptera</taxon>
        <taxon>Endopterygota</taxon>
        <taxon>Coleoptera</taxon>
        <taxon>Polyphaga</taxon>
        <taxon>Elateriformia</taxon>
        <taxon>Elateroidea</taxon>
        <taxon>Lampyridae</taxon>
        <taxon>Lampyrinae</taxon>
        <taxon>Photinus</taxon>
    </lineage>
</organism>
<reference evidence="3" key="1">
    <citation type="journal article" date="2016" name="Sci. Rep.">
        <title>Molecular characterization of firefly nuptial gifts: a multi-omics approach sheds light on postcopulatory sexual selection.</title>
        <authorList>
            <person name="Al-Wathiqui N."/>
            <person name="Fallon T.R."/>
            <person name="South A."/>
            <person name="Weng J.K."/>
            <person name="Lewis S.M."/>
        </authorList>
    </citation>
    <scope>NUCLEOTIDE SEQUENCE</scope>
</reference>
<dbReference type="Gene3D" id="3.40.50.1820">
    <property type="entry name" value="alpha/beta hydrolase"/>
    <property type="match status" value="1"/>
</dbReference>
<dbReference type="InterPro" id="IPR029058">
    <property type="entry name" value="AB_hydrolase_fold"/>
</dbReference>
<name>A0A1Y1LJD1_PHOPY</name>
<evidence type="ECO:0000313" key="3">
    <source>
        <dbReference type="EMBL" id="JAV73743.1"/>
    </source>
</evidence>
<dbReference type="EMBL" id="GEZM01054349">
    <property type="protein sequence ID" value="JAV73743.1"/>
    <property type="molecule type" value="Transcribed_RNA"/>
</dbReference>
<feature type="domain" description="Carboxylesterase type B" evidence="2">
    <location>
        <begin position="5"/>
        <end position="88"/>
    </location>
</feature>
<dbReference type="EMBL" id="GEZM01054348">
    <property type="protein sequence ID" value="JAV73746.1"/>
    <property type="molecule type" value="Transcribed_RNA"/>
</dbReference>
<dbReference type="AlphaFoldDB" id="A0A1Y1LJD1"/>
<dbReference type="InterPro" id="IPR002018">
    <property type="entry name" value="CarbesteraseB"/>
</dbReference>
<accession>A0A1Y1LJD1</accession>
<keyword evidence="1" id="KW-0325">Glycoprotein</keyword>
<proteinExistence type="predicted"/>
<dbReference type="Pfam" id="PF00135">
    <property type="entry name" value="COesterase"/>
    <property type="match status" value="1"/>
</dbReference>
<evidence type="ECO:0000256" key="1">
    <source>
        <dbReference type="ARBA" id="ARBA00023180"/>
    </source>
</evidence>
<sequence>MLLYFVGASHGDDTVYVLSTEVNTHSTPTDQNMSKLLVNMWTSFSSTGIPKINDVIWLQMSKKSYVDSINYLHIYNTSCLEMKSNVTLGNTPFWESLPLRENEKLMR</sequence>